<protein>
    <submittedName>
        <fullName evidence="3">Chromosome partitioning protein, ParB family</fullName>
    </submittedName>
</protein>
<dbReference type="RefSeq" id="WP_078785298.1">
    <property type="nucleotide sequence ID" value="NZ_FUYF01000020.1"/>
</dbReference>
<dbReference type="SMART" id="SM00470">
    <property type="entry name" value="ParB"/>
    <property type="match status" value="1"/>
</dbReference>
<dbReference type="Proteomes" id="UP000190286">
    <property type="component" value="Unassembled WGS sequence"/>
</dbReference>
<evidence type="ECO:0000313" key="4">
    <source>
        <dbReference type="Proteomes" id="UP000190286"/>
    </source>
</evidence>
<dbReference type="Gene3D" id="1.10.10.2830">
    <property type="match status" value="1"/>
</dbReference>
<sequence length="288" mass="33175">MPNSLELNVSPALLHTFANHPFHVRKDMEMNELVDSIRESGVIVPLIVRSRPEGGYEIISGHRRCEACRELGIEKVPVRVQELTDDEATILMVNSNIQREHVLPSEKAFAYKMKMDAMKHQGRATSGQVVPKLDDRRTGSQIGSSSGESYKTVQRYIRLTHLISPILQMVDESRMAFNPAVEISYMTPEHQRWLQAEMELCEATPSLVQSRRLKEMSHSGTLTEHYLHTLLTEQKPNQRQKFFLNQSDVQRFFPPGYTPEQMQNTIFSLLKTWGHAHEHTQSQQELER</sequence>
<comment type="similarity">
    <text evidence="1">Belongs to the ParB family.</text>
</comment>
<dbReference type="PANTHER" id="PTHR33375">
    <property type="entry name" value="CHROMOSOME-PARTITIONING PROTEIN PARB-RELATED"/>
    <property type="match status" value="1"/>
</dbReference>
<dbReference type="AlphaFoldDB" id="A0A1T4XWM1"/>
<dbReference type="InterPro" id="IPR003115">
    <property type="entry name" value="ParB_N"/>
</dbReference>
<evidence type="ECO:0000259" key="2">
    <source>
        <dbReference type="SMART" id="SM00470"/>
    </source>
</evidence>
<dbReference type="GeneID" id="93338900"/>
<dbReference type="InterPro" id="IPR050336">
    <property type="entry name" value="Chromosome_partition/occlusion"/>
</dbReference>
<dbReference type="Pfam" id="PF02195">
    <property type="entry name" value="ParB_N"/>
    <property type="match status" value="1"/>
</dbReference>
<evidence type="ECO:0000256" key="1">
    <source>
        <dbReference type="ARBA" id="ARBA00006295"/>
    </source>
</evidence>
<feature type="domain" description="ParB-like N-terminal" evidence="2">
    <location>
        <begin position="7"/>
        <end position="97"/>
    </location>
</feature>
<evidence type="ECO:0000313" key="3">
    <source>
        <dbReference type="EMBL" id="SKA93962.1"/>
    </source>
</evidence>
<dbReference type="PANTHER" id="PTHR33375:SF1">
    <property type="entry name" value="CHROMOSOME-PARTITIONING PROTEIN PARB-RELATED"/>
    <property type="match status" value="1"/>
</dbReference>
<dbReference type="GO" id="GO:0007059">
    <property type="term" value="P:chromosome segregation"/>
    <property type="evidence" value="ECO:0007669"/>
    <property type="project" value="TreeGrafter"/>
</dbReference>
<dbReference type="GO" id="GO:0003677">
    <property type="term" value="F:DNA binding"/>
    <property type="evidence" value="ECO:0007669"/>
    <property type="project" value="InterPro"/>
</dbReference>
<dbReference type="OrthoDB" id="9771505at2"/>
<dbReference type="InterPro" id="IPR036086">
    <property type="entry name" value="ParB/Sulfiredoxin_sf"/>
</dbReference>
<dbReference type="CDD" id="cd16407">
    <property type="entry name" value="ParB_N_like"/>
    <property type="match status" value="1"/>
</dbReference>
<dbReference type="STRING" id="745368.SAMN02745178_02462"/>
<dbReference type="EMBL" id="FUYF01000020">
    <property type="protein sequence ID" value="SKA93962.1"/>
    <property type="molecule type" value="Genomic_DNA"/>
</dbReference>
<dbReference type="NCBIfam" id="TIGR00180">
    <property type="entry name" value="parB_part"/>
    <property type="match status" value="1"/>
</dbReference>
<organism evidence="3 4">
    <name type="scientific">Gemmiger formicilis</name>
    <dbReference type="NCBI Taxonomy" id="745368"/>
    <lineage>
        <taxon>Bacteria</taxon>
        <taxon>Bacillati</taxon>
        <taxon>Bacillota</taxon>
        <taxon>Clostridia</taxon>
        <taxon>Eubacteriales</taxon>
        <taxon>Gemmiger</taxon>
    </lineage>
</organism>
<dbReference type="SUPFAM" id="SSF110849">
    <property type="entry name" value="ParB/Sulfiredoxin"/>
    <property type="match status" value="1"/>
</dbReference>
<keyword evidence="4" id="KW-1185">Reference proteome</keyword>
<proteinExistence type="inferred from homology"/>
<reference evidence="3 4" key="1">
    <citation type="submission" date="2017-02" db="EMBL/GenBank/DDBJ databases">
        <authorList>
            <person name="Peterson S.W."/>
        </authorList>
    </citation>
    <scope>NUCLEOTIDE SEQUENCE [LARGE SCALE GENOMIC DNA]</scope>
    <source>
        <strain evidence="3 4">ATCC 27749</strain>
    </source>
</reference>
<dbReference type="Gene3D" id="3.90.1530.30">
    <property type="match status" value="1"/>
</dbReference>
<gene>
    <name evidence="3" type="ORF">SAMN02745178_02462</name>
</gene>
<dbReference type="GO" id="GO:0005694">
    <property type="term" value="C:chromosome"/>
    <property type="evidence" value="ECO:0007669"/>
    <property type="project" value="TreeGrafter"/>
</dbReference>
<accession>A0A1T4XWM1</accession>
<dbReference type="SUPFAM" id="SSF109709">
    <property type="entry name" value="KorB DNA-binding domain-like"/>
    <property type="match status" value="1"/>
</dbReference>
<dbReference type="InterPro" id="IPR004437">
    <property type="entry name" value="ParB/RepB/Spo0J"/>
</dbReference>
<name>A0A1T4XWM1_9FIRM</name>